<evidence type="ECO:0000256" key="1">
    <source>
        <dbReference type="ARBA" id="ARBA00000085"/>
    </source>
</evidence>
<dbReference type="SUPFAM" id="SSF47384">
    <property type="entry name" value="Homodimeric domain of signal transducing histidine kinase"/>
    <property type="match status" value="1"/>
</dbReference>
<evidence type="ECO:0000256" key="4">
    <source>
        <dbReference type="ARBA" id="ARBA00022679"/>
    </source>
</evidence>
<dbReference type="EC" id="2.7.13.3" evidence="2"/>
<evidence type="ECO:0000313" key="10">
    <source>
        <dbReference type="EMBL" id="MBM7621094.1"/>
    </source>
</evidence>
<keyword evidence="3" id="KW-0597">Phosphoprotein</keyword>
<dbReference type="Pfam" id="PF02518">
    <property type="entry name" value="HATPase_c"/>
    <property type="match status" value="1"/>
</dbReference>
<comment type="catalytic activity">
    <reaction evidence="1">
        <text>ATP + protein L-histidine = ADP + protein N-phospho-L-histidine.</text>
        <dbReference type="EC" id="2.7.13.3"/>
    </reaction>
</comment>
<keyword evidence="6 10" id="KW-0418">Kinase</keyword>
<name>A0ABS2P2I5_9BACI</name>
<reference evidence="10 11" key="1">
    <citation type="submission" date="2021-01" db="EMBL/GenBank/DDBJ databases">
        <title>Genomic Encyclopedia of Type Strains, Phase IV (KMG-IV): sequencing the most valuable type-strain genomes for metagenomic binning, comparative biology and taxonomic classification.</title>
        <authorList>
            <person name="Goeker M."/>
        </authorList>
    </citation>
    <scope>NUCLEOTIDE SEQUENCE [LARGE SCALE GENOMIC DNA]</scope>
    <source>
        <strain evidence="10 11">DSM 25879</strain>
    </source>
</reference>
<proteinExistence type="predicted"/>
<dbReference type="Pfam" id="PF00512">
    <property type="entry name" value="HisKA"/>
    <property type="match status" value="1"/>
</dbReference>
<comment type="caution">
    <text evidence="10">The sequence shown here is derived from an EMBL/GenBank/DDBJ whole genome shotgun (WGS) entry which is preliminary data.</text>
</comment>
<evidence type="ECO:0000256" key="8">
    <source>
        <dbReference type="ARBA" id="ARBA00023012"/>
    </source>
</evidence>
<keyword evidence="11" id="KW-1185">Reference proteome</keyword>
<evidence type="ECO:0000256" key="2">
    <source>
        <dbReference type="ARBA" id="ARBA00012438"/>
    </source>
</evidence>
<evidence type="ECO:0000256" key="3">
    <source>
        <dbReference type="ARBA" id="ARBA00022553"/>
    </source>
</evidence>
<organism evidence="10 11">
    <name type="scientific">Sutcliffiella tianshenii</name>
    <dbReference type="NCBI Taxonomy" id="1463404"/>
    <lineage>
        <taxon>Bacteria</taxon>
        <taxon>Bacillati</taxon>
        <taxon>Bacillota</taxon>
        <taxon>Bacilli</taxon>
        <taxon>Bacillales</taxon>
        <taxon>Bacillaceae</taxon>
        <taxon>Sutcliffiella</taxon>
    </lineage>
</organism>
<dbReference type="PRINTS" id="PR00344">
    <property type="entry name" value="BCTRLSENSOR"/>
</dbReference>
<dbReference type="InterPro" id="IPR003661">
    <property type="entry name" value="HisK_dim/P_dom"/>
</dbReference>
<dbReference type="Gene3D" id="1.10.287.130">
    <property type="match status" value="1"/>
</dbReference>
<dbReference type="SMART" id="SM00388">
    <property type="entry name" value="HisKA"/>
    <property type="match status" value="1"/>
</dbReference>
<gene>
    <name evidence="10" type="ORF">JOC95_002967</name>
</gene>
<dbReference type="EMBL" id="JAFBED010000006">
    <property type="protein sequence ID" value="MBM7621094.1"/>
    <property type="molecule type" value="Genomic_DNA"/>
</dbReference>
<dbReference type="SMART" id="SM00387">
    <property type="entry name" value="HATPase_c"/>
    <property type="match status" value="1"/>
</dbReference>
<dbReference type="InterPro" id="IPR036097">
    <property type="entry name" value="HisK_dim/P_sf"/>
</dbReference>
<dbReference type="SUPFAM" id="SSF55874">
    <property type="entry name" value="ATPase domain of HSP90 chaperone/DNA topoisomerase II/histidine kinase"/>
    <property type="match status" value="1"/>
</dbReference>
<dbReference type="SMART" id="SM00091">
    <property type="entry name" value="PAS"/>
    <property type="match status" value="1"/>
</dbReference>
<dbReference type="InterPro" id="IPR003594">
    <property type="entry name" value="HATPase_dom"/>
</dbReference>
<dbReference type="InterPro" id="IPR005467">
    <property type="entry name" value="His_kinase_dom"/>
</dbReference>
<keyword evidence="4" id="KW-0808">Transferase</keyword>
<accession>A0ABS2P2I5</accession>
<dbReference type="Gene3D" id="3.30.450.20">
    <property type="entry name" value="PAS domain"/>
    <property type="match status" value="1"/>
</dbReference>
<dbReference type="PROSITE" id="PS50109">
    <property type="entry name" value="HIS_KIN"/>
    <property type="match status" value="1"/>
</dbReference>
<keyword evidence="8" id="KW-0902">Two-component regulatory system</keyword>
<protein>
    <recommendedName>
        <fullName evidence="2">histidine kinase</fullName>
        <ecNumber evidence="2">2.7.13.3</ecNumber>
    </recommendedName>
</protein>
<sequence length="513" mass="58446">MLDNYIAEVRTRCLEYKLDPNVIPAFTRLSNEELARIQGEYKERLHIIRLFMDKFLDKSKGIPLLVAVTDDKGNIIEYMGDESLEDTVVNQIGLQKGVRFTEEKAGVNSILAALELKMPVQMIGDDHFYHFLHLTACYSVPLFLQEKVIGTISMMTFLHVANPMIMASLETVVDSIERELDLRERNRYLDEMNQMILEQSKTGYIVLDESGNIVKVNPKAQAILDKIPHSISEMEQLGEVHERYEKNGEEIQDYKVILQNDAENRTCLVNFFPFQEGTLIQLHDITEYKKTESYIQNAEKLSIIGHLAAGVAHEIKNPLTTLKGFVQLVQENRYNDTYPAIMLNEIERIDQITNEFLVLSRPTVQAKDWYDVRELVKEIGVLLSSFAISKNIEITHSFKDIEPIYCDANQLKQVFINLVKNSVEAVGHNGRIDITVESPNPESILIRFMDDGDGFPEHILKRTGQPFLTTKEDGNGLGIMVCKRIVETIHNGEMIIYNKQGGGAIVDIILPQT</sequence>
<feature type="domain" description="Histidine kinase" evidence="9">
    <location>
        <begin position="310"/>
        <end position="513"/>
    </location>
</feature>
<evidence type="ECO:0000256" key="7">
    <source>
        <dbReference type="ARBA" id="ARBA00022840"/>
    </source>
</evidence>
<dbReference type="CDD" id="cd00082">
    <property type="entry name" value="HisKA"/>
    <property type="match status" value="1"/>
</dbReference>
<dbReference type="GO" id="GO:0016301">
    <property type="term" value="F:kinase activity"/>
    <property type="evidence" value="ECO:0007669"/>
    <property type="project" value="UniProtKB-KW"/>
</dbReference>
<keyword evidence="5" id="KW-0547">Nucleotide-binding</keyword>
<dbReference type="Gene3D" id="3.30.565.10">
    <property type="entry name" value="Histidine kinase-like ATPase, C-terminal domain"/>
    <property type="match status" value="1"/>
</dbReference>
<dbReference type="PANTHER" id="PTHR43065">
    <property type="entry name" value="SENSOR HISTIDINE KINASE"/>
    <property type="match status" value="1"/>
</dbReference>
<evidence type="ECO:0000313" key="11">
    <source>
        <dbReference type="Proteomes" id="UP000737402"/>
    </source>
</evidence>
<dbReference type="InterPro" id="IPR000014">
    <property type="entry name" value="PAS"/>
</dbReference>
<dbReference type="PANTHER" id="PTHR43065:SF10">
    <property type="entry name" value="PEROXIDE STRESS-ACTIVATED HISTIDINE KINASE MAK3"/>
    <property type="match status" value="1"/>
</dbReference>
<dbReference type="InterPro" id="IPR029016">
    <property type="entry name" value="GAF-like_dom_sf"/>
</dbReference>
<dbReference type="Proteomes" id="UP000737402">
    <property type="component" value="Unassembled WGS sequence"/>
</dbReference>
<dbReference type="InterPro" id="IPR004358">
    <property type="entry name" value="Sig_transdc_His_kin-like_C"/>
</dbReference>
<dbReference type="SUPFAM" id="SSF55785">
    <property type="entry name" value="PYP-like sensor domain (PAS domain)"/>
    <property type="match status" value="1"/>
</dbReference>
<dbReference type="Gene3D" id="3.30.450.40">
    <property type="match status" value="1"/>
</dbReference>
<dbReference type="InterPro" id="IPR036890">
    <property type="entry name" value="HATPase_C_sf"/>
</dbReference>
<dbReference type="RefSeq" id="WP_204417709.1">
    <property type="nucleotide sequence ID" value="NZ_JAFBED010000006.1"/>
</dbReference>
<evidence type="ECO:0000256" key="5">
    <source>
        <dbReference type="ARBA" id="ARBA00022741"/>
    </source>
</evidence>
<dbReference type="InterPro" id="IPR035965">
    <property type="entry name" value="PAS-like_dom_sf"/>
</dbReference>
<evidence type="ECO:0000259" key="9">
    <source>
        <dbReference type="PROSITE" id="PS50109"/>
    </source>
</evidence>
<evidence type="ECO:0000256" key="6">
    <source>
        <dbReference type="ARBA" id="ARBA00022777"/>
    </source>
</evidence>
<keyword evidence="7" id="KW-0067">ATP-binding</keyword>